<comment type="caution">
    <text evidence="2">The sequence shown here is derived from an EMBL/GenBank/DDBJ whole genome shotgun (WGS) entry which is preliminary data.</text>
</comment>
<keyword evidence="1" id="KW-1133">Transmembrane helix</keyword>
<evidence type="ECO:0000256" key="1">
    <source>
        <dbReference type="SAM" id="Phobius"/>
    </source>
</evidence>
<feature type="transmembrane region" description="Helical" evidence="1">
    <location>
        <begin position="20"/>
        <end position="40"/>
    </location>
</feature>
<dbReference type="EMBL" id="LAZR01000825">
    <property type="protein sequence ID" value="KKN56985.1"/>
    <property type="molecule type" value="Genomic_DNA"/>
</dbReference>
<dbReference type="AlphaFoldDB" id="A0A0F9RK98"/>
<name>A0A0F9RK98_9ZZZZ</name>
<keyword evidence="1" id="KW-0812">Transmembrane</keyword>
<accession>A0A0F9RK98</accession>
<evidence type="ECO:0000313" key="2">
    <source>
        <dbReference type="EMBL" id="KKN56985.1"/>
    </source>
</evidence>
<reference evidence="2" key="1">
    <citation type="journal article" date="2015" name="Nature">
        <title>Complex archaea that bridge the gap between prokaryotes and eukaryotes.</title>
        <authorList>
            <person name="Spang A."/>
            <person name="Saw J.H."/>
            <person name="Jorgensen S.L."/>
            <person name="Zaremba-Niedzwiedzka K."/>
            <person name="Martijn J."/>
            <person name="Lind A.E."/>
            <person name="van Eijk R."/>
            <person name="Schleper C."/>
            <person name="Guy L."/>
            <person name="Ettema T.J."/>
        </authorList>
    </citation>
    <scope>NUCLEOTIDE SEQUENCE</scope>
</reference>
<sequence length="43" mass="5182">MDINNKQTEKEETDKSLKKIYRSLESLGCIIFILWFTYLLGLW</sequence>
<organism evidence="2">
    <name type="scientific">marine sediment metagenome</name>
    <dbReference type="NCBI Taxonomy" id="412755"/>
    <lineage>
        <taxon>unclassified sequences</taxon>
        <taxon>metagenomes</taxon>
        <taxon>ecological metagenomes</taxon>
    </lineage>
</organism>
<protein>
    <submittedName>
        <fullName evidence="2">Uncharacterized protein</fullName>
    </submittedName>
</protein>
<proteinExistence type="predicted"/>
<keyword evidence="1" id="KW-0472">Membrane</keyword>
<gene>
    <name evidence="2" type="ORF">LCGC14_0567070</name>
</gene>